<dbReference type="GeneID" id="99683275"/>
<gene>
    <name evidence="3" type="ORF">EV684_112126</name>
</gene>
<dbReference type="PROSITE" id="PS51318">
    <property type="entry name" value="TAT"/>
    <property type="match status" value="1"/>
</dbReference>
<dbReference type="SUPFAM" id="SSF53850">
    <property type="entry name" value="Periplasmic binding protein-like II"/>
    <property type="match status" value="1"/>
</dbReference>
<accession>A0A4V2SGC3</accession>
<dbReference type="InterPro" id="IPR039424">
    <property type="entry name" value="SBP_5"/>
</dbReference>
<feature type="domain" description="Solute-binding protein family 5" evidence="2">
    <location>
        <begin position="74"/>
        <end position="421"/>
    </location>
</feature>
<dbReference type="GO" id="GO:1904680">
    <property type="term" value="F:peptide transmembrane transporter activity"/>
    <property type="evidence" value="ECO:0007669"/>
    <property type="project" value="TreeGrafter"/>
</dbReference>
<evidence type="ECO:0000313" key="3">
    <source>
        <dbReference type="EMBL" id="TCP00688.1"/>
    </source>
</evidence>
<dbReference type="AlphaFoldDB" id="A0A4V2SGC3"/>
<dbReference type="GO" id="GO:0030288">
    <property type="term" value="C:outer membrane-bounded periplasmic space"/>
    <property type="evidence" value="ECO:0007669"/>
    <property type="project" value="UniProtKB-ARBA"/>
</dbReference>
<dbReference type="GO" id="GO:0043190">
    <property type="term" value="C:ATP-binding cassette (ABC) transporter complex"/>
    <property type="evidence" value="ECO:0007669"/>
    <property type="project" value="InterPro"/>
</dbReference>
<dbReference type="InterPro" id="IPR006311">
    <property type="entry name" value="TAT_signal"/>
</dbReference>
<keyword evidence="1" id="KW-0732">Signal</keyword>
<evidence type="ECO:0000256" key="1">
    <source>
        <dbReference type="SAM" id="SignalP"/>
    </source>
</evidence>
<name>A0A4V2SGC3_RUBGE</name>
<dbReference type="Pfam" id="PF00496">
    <property type="entry name" value="SBP_bac_5"/>
    <property type="match status" value="1"/>
</dbReference>
<dbReference type="GO" id="GO:0015833">
    <property type="term" value="P:peptide transport"/>
    <property type="evidence" value="ECO:0007669"/>
    <property type="project" value="TreeGrafter"/>
</dbReference>
<dbReference type="InterPro" id="IPR000914">
    <property type="entry name" value="SBP_5_dom"/>
</dbReference>
<protein>
    <submittedName>
        <fullName evidence="3">Peptide/nickel transport system substrate-binding protein</fullName>
    </submittedName>
</protein>
<reference evidence="3 4" key="1">
    <citation type="submission" date="2019-03" db="EMBL/GenBank/DDBJ databases">
        <title>Genomic Encyclopedia of Type Strains, Phase IV (KMG-IV): sequencing the most valuable type-strain genomes for metagenomic binning, comparative biology and taxonomic classification.</title>
        <authorList>
            <person name="Goeker M."/>
        </authorList>
    </citation>
    <scope>NUCLEOTIDE SEQUENCE [LARGE SCALE GENOMIC DNA]</scope>
    <source>
        <strain evidence="3 4">DSM 1709</strain>
    </source>
</reference>
<comment type="caution">
    <text evidence="3">The sequence shown here is derived from an EMBL/GenBank/DDBJ whole genome shotgun (WGS) entry which is preliminary data.</text>
</comment>
<dbReference type="PIRSF" id="PIRSF002741">
    <property type="entry name" value="MppA"/>
    <property type="match status" value="1"/>
</dbReference>
<evidence type="ECO:0000259" key="2">
    <source>
        <dbReference type="Pfam" id="PF00496"/>
    </source>
</evidence>
<feature type="signal peptide" evidence="1">
    <location>
        <begin position="1"/>
        <end position="21"/>
    </location>
</feature>
<dbReference type="OrthoDB" id="9801799at2"/>
<dbReference type="Gene3D" id="3.40.190.10">
    <property type="entry name" value="Periplasmic binding protein-like II"/>
    <property type="match status" value="1"/>
</dbReference>
<evidence type="ECO:0000313" key="4">
    <source>
        <dbReference type="Proteomes" id="UP000295106"/>
    </source>
</evidence>
<proteinExistence type="predicted"/>
<dbReference type="InterPro" id="IPR030678">
    <property type="entry name" value="Peptide/Ni-bd"/>
</dbReference>
<organism evidence="3 4">
    <name type="scientific">Rubrivivax gelatinosus</name>
    <name type="common">Rhodocyclus gelatinosus</name>
    <name type="synonym">Rhodopseudomonas gelatinosa</name>
    <dbReference type="NCBI Taxonomy" id="28068"/>
    <lineage>
        <taxon>Bacteria</taxon>
        <taxon>Pseudomonadati</taxon>
        <taxon>Pseudomonadota</taxon>
        <taxon>Betaproteobacteria</taxon>
        <taxon>Burkholderiales</taxon>
        <taxon>Sphaerotilaceae</taxon>
        <taxon>Rubrivivax</taxon>
    </lineage>
</organism>
<feature type="chain" id="PRO_5020951814" evidence="1">
    <location>
        <begin position="22"/>
        <end position="510"/>
    </location>
</feature>
<dbReference type="Gene3D" id="3.10.105.10">
    <property type="entry name" value="Dipeptide-binding Protein, Domain 3"/>
    <property type="match status" value="1"/>
</dbReference>
<dbReference type="RefSeq" id="WP_132648734.1">
    <property type="nucleotide sequence ID" value="NZ_CP181386.1"/>
</dbReference>
<dbReference type="Proteomes" id="UP000295106">
    <property type="component" value="Unassembled WGS sequence"/>
</dbReference>
<dbReference type="PANTHER" id="PTHR30290:SF83">
    <property type="entry name" value="ABC TRANSPORTER SUBSTRATE-BINDING PROTEIN"/>
    <property type="match status" value="1"/>
</dbReference>
<sequence>MTATSSRRALLRAGAALPLLAAMRRPAAAAAAPRLRLVGPWEIAGLEPAISGYFFTRLQVCETLVESDDQGRLLPGLARRWTCDASRLRWTFELRPGARFHDGTAVDAAQVVRVLERAHQRPGLLRLAPLRSLRAAGGAVVFELAEPFALLPALLTHSSTMLLAASSFDAGGVRAIVGSGPYRVHEMAAPQRVEVQALAPGLRVQRAAFLSVARAETRALMAEAGEADLAFALDPASLQRLRREPRVAVLQVTVPRTLIVKLDSGHRWLRDRRARQALSLAFNRGGIARGLLRDGELAASQLLPPTLADWHLPGLAPLAFDPAAARRLWAELGWRPGADGILERGGERLALTLRTFPDRPELPLVAAALQEQLRQTGIDCRVAIGNSGEVPLRHRDGSLEMALAPRQYGLTADPLGTLMQDFAAGGGDWGAMNWHSPALEAAMTALTRGEGDAAAGRRRVVTVLHEELPVIPVAWYRQTAAAARPLAGIALDPLERSWRLADMPWAGGGA</sequence>
<dbReference type="PANTHER" id="PTHR30290">
    <property type="entry name" value="PERIPLASMIC BINDING COMPONENT OF ABC TRANSPORTER"/>
    <property type="match status" value="1"/>
</dbReference>
<dbReference type="EMBL" id="SLXD01000012">
    <property type="protein sequence ID" value="TCP00688.1"/>
    <property type="molecule type" value="Genomic_DNA"/>
</dbReference>